<dbReference type="SMART" id="SM00225">
    <property type="entry name" value="BTB"/>
    <property type="match status" value="1"/>
</dbReference>
<gene>
    <name evidence="2" type="ORF">N7541_005477</name>
</gene>
<keyword evidence="3" id="KW-1185">Reference proteome</keyword>
<dbReference type="Gene3D" id="3.30.710.10">
    <property type="entry name" value="Potassium Channel Kv1.1, Chain A"/>
    <property type="match status" value="1"/>
</dbReference>
<organism evidence="2 3">
    <name type="scientific">Penicillium brevicompactum</name>
    <dbReference type="NCBI Taxonomy" id="5074"/>
    <lineage>
        <taxon>Eukaryota</taxon>
        <taxon>Fungi</taxon>
        <taxon>Dikarya</taxon>
        <taxon>Ascomycota</taxon>
        <taxon>Pezizomycotina</taxon>
        <taxon>Eurotiomycetes</taxon>
        <taxon>Eurotiomycetidae</taxon>
        <taxon>Eurotiales</taxon>
        <taxon>Aspergillaceae</taxon>
        <taxon>Penicillium</taxon>
    </lineage>
</organism>
<dbReference type="PANTHER" id="PTHR47843">
    <property type="entry name" value="BTB DOMAIN-CONTAINING PROTEIN-RELATED"/>
    <property type="match status" value="1"/>
</dbReference>
<reference evidence="2" key="2">
    <citation type="journal article" date="2023" name="IMA Fungus">
        <title>Comparative genomic study of the Penicillium genus elucidates a diverse pangenome and 15 lateral gene transfer events.</title>
        <authorList>
            <person name="Petersen C."/>
            <person name="Sorensen T."/>
            <person name="Nielsen M.R."/>
            <person name="Sondergaard T.E."/>
            <person name="Sorensen J.L."/>
            <person name="Fitzpatrick D.A."/>
            <person name="Frisvad J.C."/>
            <person name="Nielsen K.L."/>
        </authorList>
    </citation>
    <scope>NUCLEOTIDE SEQUENCE</scope>
    <source>
        <strain evidence="2">IBT 35675</strain>
    </source>
</reference>
<dbReference type="Proteomes" id="UP001148299">
    <property type="component" value="Unassembled WGS sequence"/>
</dbReference>
<dbReference type="Pfam" id="PF00651">
    <property type="entry name" value="BTB"/>
    <property type="match status" value="1"/>
</dbReference>
<dbReference type="PROSITE" id="PS50097">
    <property type="entry name" value="BTB"/>
    <property type="match status" value="1"/>
</dbReference>
<accession>A0A9W9RBL1</accession>
<dbReference type="SUPFAM" id="SSF54695">
    <property type="entry name" value="POZ domain"/>
    <property type="match status" value="1"/>
</dbReference>
<name>A0A9W9RBL1_PENBR</name>
<reference evidence="2" key="1">
    <citation type="submission" date="2022-12" db="EMBL/GenBank/DDBJ databases">
        <authorList>
            <person name="Petersen C."/>
        </authorList>
    </citation>
    <scope>NUCLEOTIDE SEQUENCE</scope>
    <source>
        <strain evidence="2">IBT 35675</strain>
    </source>
</reference>
<protein>
    <recommendedName>
        <fullName evidence="1">BTB domain-containing protein</fullName>
    </recommendedName>
</protein>
<dbReference type="AlphaFoldDB" id="A0A9W9RBL1"/>
<evidence type="ECO:0000313" key="2">
    <source>
        <dbReference type="EMBL" id="KAJ5354433.1"/>
    </source>
</evidence>
<comment type="caution">
    <text evidence="2">The sequence shown here is derived from an EMBL/GenBank/DDBJ whole genome shotgun (WGS) entry which is preliminary data.</text>
</comment>
<sequence>MTNASDASSEHFVANILPLYQGPSVKLRIQPSDKEYIISKRLLCAESPVFSNMFDGEFLESQQQSATLEETDDDVSVRSLEALFQWLYRRIVSFGIEDPIEHISAALELARLADKYDIISLEATMAQYVKNILKSNPHPQSHNSWRHVDSNTYYLTHDHIASATLLPRGHPVRSVFAAAFVEGFLRSPEHKFSKEIDAYPSFGADILQQTRLALHRVKPLRGPLLKTLSAEKVQSLIRMYICGSNPVARKKAFLTWPFRPKILASQKRGSWQSQAVETPIETPKLAI</sequence>
<evidence type="ECO:0000313" key="3">
    <source>
        <dbReference type="Proteomes" id="UP001148299"/>
    </source>
</evidence>
<dbReference type="InterPro" id="IPR000210">
    <property type="entry name" value="BTB/POZ_dom"/>
</dbReference>
<feature type="domain" description="BTB" evidence="1">
    <location>
        <begin position="23"/>
        <end position="96"/>
    </location>
</feature>
<dbReference type="EMBL" id="JAPZBR010000004">
    <property type="protein sequence ID" value="KAJ5354433.1"/>
    <property type="molecule type" value="Genomic_DNA"/>
</dbReference>
<proteinExistence type="predicted"/>
<evidence type="ECO:0000259" key="1">
    <source>
        <dbReference type="PROSITE" id="PS50097"/>
    </source>
</evidence>
<dbReference type="InterPro" id="IPR011333">
    <property type="entry name" value="SKP1/BTB/POZ_sf"/>
</dbReference>